<evidence type="ECO:0000313" key="5">
    <source>
        <dbReference type="Proteomes" id="UP001596113"/>
    </source>
</evidence>
<name>A0ABW0HLT8_9BACL</name>
<dbReference type="Pfam" id="PF19909">
    <property type="entry name" value="DUF6382"/>
    <property type="match status" value="1"/>
</dbReference>
<gene>
    <name evidence="4" type="ORF">ACFPOF_02080</name>
</gene>
<dbReference type="InterPro" id="IPR000253">
    <property type="entry name" value="FHA_dom"/>
</dbReference>
<dbReference type="InterPro" id="IPR008984">
    <property type="entry name" value="SMAD_FHA_dom_sf"/>
</dbReference>
<evidence type="ECO:0000259" key="3">
    <source>
        <dbReference type="PROSITE" id="PS50006"/>
    </source>
</evidence>
<reference evidence="5" key="1">
    <citation type="journal article" date="2019" name="Int. J. Syst. Evol. Microbiol.">
        <title>The Global Catalogue of Microorganisms (GCM) 10K type strain sequencing project: providing services to taxonomists for standard genome sequencing and annotation.</title>
        <authorList>
            <consortium name="The Broad Institute Genomics Platform"/>
            <consortium name="The Broad Institute Genome Sequencing Center for Infectious Disease"/>
            <person name="Wu L."/>
            <person name="Ma J."/>
        </authorList>
    </citation>
    <scope>NUCLEOTIDE SEQUENCE [LARGE SCALE GENOMIC DNA]</scope>
    <source>
        <strain evidence="5">CGMCC 1.18575</strain>
    </source>
</reference>
<feature type="compositionally biased region" description="Basic and acidic residues" evidence="1">
    <location>
        <begin position="346"/>
        <end position="362"/>
    </location>
</feature>
<feature type="transmembrane region" description="Helical" evidence="2">
    <location>
        <begin position="280"/>
        <end position="298"/>
    </location>
</feature>
<feature type="transmembrane region" description="Helical" evidence="2">
    <location>
        <begin position="304"/>
        <end position="327"/>
    </location>
</feature>
<evidence type="ECO:0000313" key="4">
    <source>
        <dbReference type="EMBL" id="MFC5401509.1"/>
    </source>
</evidence>
<dbReference type="Pfam" id="PF00498">
    <property type="entry name" value="FHA"/>
    <property type="match status" value="1"/>
</dbReference>
<feature type="domain" description="FHA" evidence="3">
    <location>
        <begin position="463"/>
        <end position="513"/>
    </location>
</feature>
<keyword evidence="2" id="KW-0812">Transmembrane</keyword>
<feature type="region of interest" description="Disordered" evidence="1">
    <location>
        <begin position="346"/>
        <end position="375"/>
    </location>
</feature>
<dbReference type="Gene3D" id="2.60.200.20">
    <property type="match status" value="1"/>
</dbReference>
<evidence type="ECO:0000256" key="1">
    <source>
        <dbReference type="SAM" id="MobiDB-lite"/>
    </source>
</evidence>
<evidence type="ECO:0000256" key="2">
    <source>
        <dbReference type="SAM" id="Phobius"/>
    </source>
</evidence>
<dbReference type="Proteomes" id="UP001596113">
    <property type="component" value="Unassembled WGS sequence"/>
</dbReference>
<keyword evidence="2" id="KW-1133">Transmembrane helix</keyword>
<sequence>MSKLTARFEQIRGHFMIVERDPPIAREELNDMQMQMIKRCDIPGLLPLETEEQDGKLSLRYGLAGSRMLSESLRISHWTMEDLMTALCALGETLESCRNHMLDAEKVRLLDEFIFVGEYWSDLRFTYVPLDMPTELRADDMEKLIVRWMMRVEEPDGRAMQALLRLAASPGFMPLALCRYARNYLAGGVEPQAFSTALPDERKKGWSREQGDSKQEMNVRNALDPMEKSRSWDLLQPDSDAMKPAYELWGDGDDMSGDDAISTSGDRALEGEMEAGRWRTMIVCAAAVIIACVWRFAYKGQSDTGLIVCTGLTLAAIAIVIFCWNGAQSPIMKRFLRRPRSDHMDFGAENRAPSRESAHEGYADEDSNMDAPLSDSRFPSMRNERERGNLGTGVPQNLFNRESVSERHRELAEPSATEWLPKDDLRTELLRGRTPDVKTESTYCLIWLTSQPLRRIPLSGLSVVIGRSADAADHVDETNGVSRAHVELARENNTWKAKDLGSRNGSKLNDKPMTPYEWYKLQDGDHLNLAGSEYRFDRSK</sequence>
<comment type="caution">
    <text evidence="4">The sequence shown here is derived from an EMBL/GenBank/DDBJ whole genome shotgun (WGS) entry which is preliminary data.</text>
</comment>
<proteinExistence type="predicted"/>
<dbReference type="PROSITE" id="PS50006">
    <property type="entry name" value="FHA_DOMAIN"/>
    <property type="match status" value="1"/>
</dbReference>
<accession>A0ABW0HLT8</accession>
<dbReference type="RefSeq" id="WP_378129134.1">
    <property type="nucleotide sequence ID" value="NZ_JBHSMI010000003.1"/>
</dbReference>
<dbReference type="SMART" id="SM00240">
    <property type="entry name" value="FHA"/>
    <property type="match status" value="1"/>
</dbReference>
<keyword evidence="5" id="KW-1185">Reference proteome</keyword>
<organism evidence="4 5">
    <name type="scientific">Cohnella soli</name>
    <dbReference type="NCBI Taxonomy" id="425005"/>
    <lineage>
        <taxon>Bacteria</taxon>
        <taxon>Bacillati</taxon>
        <taxon>Bacillota</taxon>
        <taxon>Bacilli</taxon>
        <taxon>Bacillales</taxon>
        <taxon>Paenibacillaceae</taxon>
        <taxon>Cohnella</taxon>
    </lineage>
</organism>
<dbReference type="InterPro" id="IPR045962">
    <property type="entry name" value="DUF6382"/>
</dbReference>
<dbReference type="EMBL" id="JBHSMI010000003">
    <property type="protein sequence ID" value="MFC5401509.1"/>
    <property type="molecule type" value="Genomic_DNA"/>
</dbReference>
<protein>
    <submittedName>
        <fullName evidence="4">DUF6382 domain-containing protein</fullName>
    </submittedName>
</protein>
<keyword evidence="2" id="KW-0472">Membrane</keyword>
<dbReference type="SUPFAM" id="SSF49879">
    <property type="entry name" value="SMAD/FHA domain"/>
    <property type="match status" value="1"/>
</dbReference>
<dbReference type="CDD" id="cd00060">
    <property type="entry name" value="FHA"/>
    <property type="match status" value="1"/>
</dbReference>